<protein>
    <submittedName>
        <fullName evidence="10">Potassium transporter KefB</fullName>
    </submittedName>
</protein>
<evidence type="ECO:0000256" key="2">
    <source>
        <dbReference type="ARBA" id="ARBA00005551"/>
    </source>
</evidence>
<organism evidence="10 11">
    <name type="scientific">Methanofollis aquaemaris</name>
    <dbReference type="NCBI Taxonomy" id="126734"/>
    <lineage>
        <taxon>Archaea</taxon>
        <taxon>Methanobacteriati</taxon>
        <taxon>Methanobacteriota</taxon>
        <taxon>Stenosarchaea group</taxon>
        <taxon>Methanomicrobia</taxon>
        <taxon>Methanomicrobiales</taxon>
        <taxon>Methanomicrobiaceae</taxon>
        <taxon>Methanofollis</taxon>
    </lineage>
</organism>
<keyword evidence="5 7" id="KW-1133">Transmembrane helix</keyword>
<evidence type="ECO:0000256" key="6">
    <source>
        <dbReference type="ARBA" id="ARBA00023136"/>
    </source>
</evidence>
<proteinExistence type="inferred from homology"/>
<gene>
    <name evidence="10" type="ORF">RJ40_08780</name>
</gene>
<evidence type="ECO:0000256" key="4">
    <source>
        <dbReference type="ARBA" id="ARBA00022692"/>
    </source>
</evidence>
<comment type="similarity">
    <text evidence="2">Belongs to the monovalent cation:proton antiporter 2 (CPA2) transporter (TC 2.A.37) family.</text>
</comment>
<dbReference type="PROSITE" id="PS51202">
    <property type="entry name" value="RCK_C"/>
    <property type="match status" value="1"/>
</dbReference>
<evidence type="ECO:0000256" key="7">
    <source>
        <dbReference type="SAM" id="Phobius"/>
    </source>
</evidence>
<evidence type="ECO:0000256" key="1">
    <source>
        <dbReference type="ARBA" id="ARBA00004141"/>
    </source>
</evidence>
<dbReference type="InterPro" id="IPR006153">
    <property type="entry name" value="Cation/H_exchanger_TM"/>
</dbReference>
<dbReference type="Proteomes" id="UP001042704">
    <property type="component" value="Chromosome"/>
</dbReference>
<dbReference type="Pfam" id="PF02080">
    <property type="entry name" value="TrkA_C"/>
    <property type="match status" value="1"/>
</dbReference>
<dbReference type="Pfam" id="PF02254">
    <property type="entry name" value="TrkA_N"/>
    <property type="match status" value="1"/>
</dbReference>
<keyword evidence="11" id="KW-1185">Reference proteome</keyword>
<dbReference type="InterPro" id="IPR006037">
    <property type="entry name" value="RCK_C"/>
</dbReference>
<feature type="transmembrane region" description="Helical" evidence="7">
    <location>
        <begin position="359"/>
        <end position="382"/>
    </location>
</feature>
<dbReference type="EMBL" id="CP036172">
    <property type="protein sequence ID" value="QSZ67595.1"/>
    <property type="molecule type" value="Genomic_DNA"/>
</dbReference>
<dbReference type="InterPro" id="IPR003148">
    <property type="entry name" value="RCK_N"/>
</dbReference>
<dbReference type="Gene3D" id="3.40.50.720">
    <property type="entry name" value="NAD(P)-binding Rossmann-like Domain"/>
    <property type="match status" value="1"/>
</dbReference>
<evidence type="ECO:0000259" key="9">
    <source>
        <dbReference type="PROSITE" id="PS51202"/>
    </source>
</evidence>
<dbReference type="PANTHER" id="PTHR42751">
    <property type="entry name" value="SODIUM/HYDROGEN EXCHANGER FAMILY/TRKA DOMAIN PROTEIN"/>
    <property type="match status" value="1"/>
</dbReference>
<accession>A0A8A3S631</accession>
<feature type="transmembrane region" description="Helical" evidence="7">
    <location>
        <begin position="331"/>
        <end position="352"/>
    </location>
</feature>
<feature type="transmembrane region" description="Helical" evidence="7">
    <location>
        <begin position="176"/>
        <end position="197"/>
    </location>
</feature>
<dbReference type="PANTHER" id="PTHR42751:SF3">
    <property type="entry name" value="SODIUM_GLUTAMATE SYMPORTER"/>
    <property type="match status" value="1"/>
</dbReference>
<evidence type="ECO:0000256" key="3">
    <source>
        <dbReference type="ARBA" id="ARBA00022448"/>
    </source>
</evidence>
<sequence length="663" mass="71005">MEELILNDIIVIFALSIAILFLCSRLKIPGIVGFLITGMVAGPHALGLIDDPQSVQNLAEIGVVLLLFTIGMEFSFQHLLRIRRAVLVGGTLQVVLTVLAVAAAGLFFGLAPGHAIFFGFLLSLSSTAIVLSLLQERSEVESPHGRTALGILIFQDLVIIPMMLLVPFLAGEGGEPSSGAVMAFLVTSVGLIAYVVVSAKWLVPKLLFHAARLRSREIFLLSIIVVCLFTAWLTQSAGLSLSLGAFLAGLIISESEYAHEALGTVLPFKDVFTSFFFVSVGMLLDLGFVVAHPWTVLLLALAVILGKSVVAGTVTSLIGSSLRTSVLTGTALSQIGEFSFILSVVGIEYGLLSAGAEQVFLAVAVVTMIATPFTVGLSPTLADRAGRLPLPERVRSGNIREAPPDEPVLRDHIVIVGFGLSGRHVARAARAAEIPYVVIEMNPETVREERERGEAIYYGDAARTAVLDHVGVDRAKALVVVISDPSATGRVVATARRANPHLRIIARTRYMSEMEELFRLGADEVIPAEFETSVEIFTRILTTYLVPREEIERFTTEVRAGGYGFLRATARQAPCLHDIGFFQPGAEIESLRVGEGAEADGRSLADLDLRRRHGVTVLAVRRGTMVLSTPSGETVLEAGDVCVVIGPEEKVASVDPLFRGEGG</sequence>
<dbReference type="KEGG" id="maqe:RJ40_08780"/>
<feature type="domain" description="RCK C-terminal" evidence="9">
    <location>
        <begin position="576"/>
        <end position="660"/>
    </location>
</feature>
<name>A0A8A3S631_9EURY</name>
<feature type="transmembrane region" description="Helical" evidence="7">
    <location>
        <begin position="6"/>
        <end position="23"/>
    </location>
</feature>
<dbReference type="Pfam" id="PF00999">
    <property type="entry name" value="Na_H_Exchanger"/>
    <property type="match status" value="1"/>
</dbReference>
<dbReference type="Gene3D" id="1.20.1530.20">
    <property type="match status" value="1"/>
</dbReference>
<keyword evidence="3" id="KW-0813">Transport</keyword>
<keyword evidence="4 7" id="KW-0812">Transmembrane</keyword>
<feature type="transmembrane region" description="Helical" evidence="7">
    <location>
        <begin position="218"/>
        <end position="251"/>
    </location>
</feature>
<feature type="transmembrane region" description="Helical" evidence="7">
    <location>
        <begin position="86"/>
        <end position="109"/>
    </location>
</feature>
<dbReference type="GO" id="GO:0008324">
    <property type="term" value="F:monoatomic cation transmembrane transporter activity"/>
    <property type="evidence" value="ECO:0007669"/>
    <property type="project" value="InterPro"/>
</dbReference>
<dbReference type="AlphaFoldDB" id="A0A8A3S631"/>
<dbReference type="RefSeq" id="WP_265580496.1">
    <property type="nucleotide sequence ID" value="NZ_CP036172.1"/>
</dbReference>
<dbReference type="PROSITE" id="PS51201">
    <property type="entry name" value="RCK_N"/>
    <property type="match status" value="1"/>
</dbReference>
<dbReference type="SUPFAM" id="SSF51735">
    <property type="entry name" value="NAD(P)-binding Rossmann-fold domains"/>
    <property type="match status" value="1"/>
</dbReference>
<feature type="transmembrane region" description="Helical" evidence="7">
    <location>
        <begin position="30"/>
        <end position="49"/>
    </location>
</feature>
<feature type="domain" description="RCK N-terminal" evidence="8">
    <location>
        <begin position="410"/>
        <end position="527"/>
    </location>
</feature>
<dbReference type="GO" id="GO:0006813">
    <property type="term" value="P:potassium ion transport"/>
    <property type="evidence" value="ECO:0007669"/>
    <property type="project" value="InterPro"/>
</dbReference>
<dbReference type="GO" id="GO:1902600">
    <property type="term" value="P:proton transmembrane transport"/>
    <property type="evidence" value="ECO:0007669"/>
    <property type="project" value="InterPro"/>
</dbReference>
<feature type="transmembrane region" description="Helical" evidence="7">
    <location>
        <begin position="55"/>
        <end position="74"/>
    </location>
</feature>
<feature type="transmembrane region" description="Helical" evidence="7">
    <location>
        <begin position="147"/>
        <end position="170"/>
    </location>
</feature>
<dbReference type="InterPro" id="IPR038770">
    <property type="entry name" value="Na+/solute_symporter_sf"/>
</dbReference>
<keyword evidence="6 7" id="KW-0472">Membrane</keyword>
<reference evidence="10" key="2">
    <citation type="submission" date="2019-02" db="EMBL/GenBank/DDBJ databases">
        <authorList>
            <person name="Chen S.-C."/>
            <person name="Chien H.-H."/>
            <person name="Lai M.-C."/>
        </authorList>
    </citation>
    <scope>NUCLEOTIDE SEQUENCE</scope>
    <source>
        <strain evidence="10">N2F9704</strain>
    </source>
</reference>
<evidence type="ECO:0000313" key="10">
    <source>
        <dbReference type="EMBL" id="QSZ67595.1"/>
    </source>
</evidence>
<evidence type="ECO:0000256" key="5">
    <source>
        <dbReference type="ARBA" id="ARBA00022989"/>
    </source>
</evidence>
<dbReference type="GeneID" id="76424457"/>
<dbReference type="GO" id="GO:0016020">
    <property type="term" value="C:membrane"/>
    <property type="evidence" value="ECO:0007669"/>
    <property type="project" value="UniProtKB-SubCell"/>
</dbReference>
<dbReference type="InterPro" id="IPR036291">
    <property type="entry name" value="NAD(P)-bd_dom_sf"/>
</dbReference>
<evidence type="ECO:0000313" key="11">
    <source>
        <dbReference type="Proteomes" id="UP001042704"/>
    </source>
</evidence>
<dbReference type="Gene3D" id="3.30.70.1450">
    <property type="entry name" value="Regulator of K+ conductance, C-terminal domain"/>
    <property type="match status" value="1"/>
</dbReference>
<evidence type="ECO:0000259" key="8">
    <source>
        <dbReference type="PROSITE" id="PS51201"/>
    </source>
</evidence>
<dbReference type="InterPro" id="IPR036721">
    <property type="entry name" value="RCK_C_sf"/>
</dbReference>
<comment type="subcellular location">
    <subcellularLocation>
        <location evidence="1">Membrane</location>
        <topology evidence="1">Multi-pass membrane protein</topology>
    </subcellularLocation>
</comment>
<feature type="transmembrane region" description="Helical" evidence="7">
    <location>
        <begin position="297"/>
        <end position="319"/>
    </location>
</feature>
<dbReference type="GO" id="GO:0015297">
    <property type="term" value="F:antiporter activity"/>
    <property type="evidence" value="ECO:0007669"/>
    <property type="project" value="InterPro"/>
</dbReference>
<feature type="transmembrane region" description="Helical" evidence="7">
    <location>
        <begin position="115"/>
        <end position="135"/>
    </location>
</feature>
<reference evidence="10" key="1">
    <citation type="journal article" date="2001" name="Int. J. Syst. Evol. Microbiol.">
        <title>Methanofollis aquaemaris sp. nov., a methanogen isolated from an aquaculture fish pond.</title>
        <authorList>
            <person name="Lai M.C."/>
            <person name="Chen S.C."/>
        </authorList>
    </citation>
    <scope>NUCLEOTIDE SEQUENCE</scope>
    <source>
        <strain evidence="10">N2F9704</strain>
    </source>
</reference>
<dbReference type="SUPFAM" id="SSF116726">
    <property type="entry name" value="TrkA C-terminal domain-like"/>
    <property type="match status" value="1"/>
</dbReference>
<feature type="transmembrane region" description="Helical" evidence="7">
    <location>
        <begin position="271"/>
        <end position="290"/>
    </location>
</feature>